<dbReference type="AlphaFoldDB" id="G0UVT5"/>
<gene>
    <name evidence="2" type="ORF">TCIL3000_10_2620</name>
</gene>
<name>G0UVT5_TRYCI</name>
<dbReference type="EMBL" id="HE575323">
    <property type="protein sequence ID" value="CCC93501.1"/>
    <property type="molecule type" value="Genomic_DNA"/>
</dbReference>
<evidence type="ECO:0000256" key="1">
    <source>
        <dbReference type="SAM" id="MobiDB-lite"/>
    </source>
</evidence>
<sequence>MRYFSSGVDRDSYASGVRPGGQQPMMHDVSKRRDNLPDNVFAYIRDQVLMEERVRMVNEDLRARARLVQASGAHGKRIAGGFAGDERRELQRVADAESTNARHRALLELYTLDMERWRSELAQRGLSAEF</sequence>
<dbReference type="VEuPathDB" id="TriTrypDB:TcIL3000_10_2620"/>
<accession>G0UVT5</accession>
<feature type="region of interest" description="Disordered" evidence="1">
    <location>
        <begin position="1"/>
        <end position="32"/>
    </location>
</feature>
<evidence type="ECO:0000313" key="2">
    <source>
        <dbReference type="EMBL" id="CCC93501.1"/>
    </source>
</evidence>
<protein>
    <submittedName>
        <fullName evidence="2">Uncharacterized protein</fullName>
    </submittedName>
</protein>
<organism evidence="2">
    <name type="scientific">Trypanosoma congolense (strain IL3000)</name>
    <dbReference type="NCBI Taxonomy" id="1068625"/>
    <lineage>
        <taxon>Eukaryota</taxon>
        <taxon>Discoba</taxon>
        <taxon>Euglenozoa</taxon>
        <taxon>Kinetoplastea</taxon>
        <taxon>Metakinetoplastina</taxon>
        <taxon>Trypanosomatida</taxon>
        <taxon>Trypanosomatidae</taxon>
        <taxon>Trypanosoma</taxon>
        <taxon>Nannomonas</taxon>
    </lineage>
</organism>
<proteinExistence type="predicted"/>
<reference evidence="2" key="1">
    <citation type="journal article" date="2012" name="Proc. Natl. Acad. Sci. U.S.A.">
        <title>Antigenic diversity is generated by distinct evolutionary mechanisms in African trypanosome species.</title>
        <authorList>
            <person name="Jackson A.P."/>
            <person name="Berry A."/>
            <person name="Aslett M."/>
            <person name="Allison H.C."/>
            <person name="Burton P."/>
            <person name="Vavrova-Anderson J."/>
            <person name="Brown R."/>
            <person name="Browne H."/>
            <person name="Corton N."/>
            <person name="Hauser H."/>
            <person name="Gamble J."/>
            <person name="Gilderthorp R."/>
            <person name="Marcello L."/>
            <person name="McQuillan J."/>
            <person name="Otto T.D."/>
            <person name="Quail M.A."/>
            <person name="Sanders M.J."/>
            <person name="van Tonder A."/>
            <person name="Ginger M.L."/>
            <person name="Field M.C."/>
            <person name="Barry J.D."/>
            <person name="Hertz-Fowler C."/>
            <person name="Berriman M."/>
        </authorList>
    </citation>
    <scope>NUCLEOTIDE SEQUENCE</scope>
    <source>
        <strain evidence="2">IL3000</strain>
    </source>
</reference>